<keyword evidence="2" id="KW-1185">Reference proteome</keyword>
<gene>
    <name evidence="1" type="ORF">DRF58_09245</name>
</gene>
<name>A0A3D9CY02_9FLAO</name>
<accession>A0A3D9CY02</accession>
<dbReference type="Proteomes" id="UP000256326">
    <property type="component" value="Unassembled WGS sequence"/>
</dbReference>
<dbReference type="OrthoDB" id="9804661at2"/>
<reference evidence="1 2" key="1">
    <citation type="journal article" date="2006" name="Int. J. Syst. Evol. Microbiol.">
        <title>Chryseobacterium hispanicum sp. nov., isolated from the drinking water distribution system of Sevilla, Spain.</title>
        <authorList>
            <person name="Gallego V."/>
            <person name="Garcia M.T."/>
            <person name="Ventosa A."/>
        </authorList>
    </citation>
    <scope>NUCLEOTIDE SEQUENCE [LARGE SCALE GENOMIC DNA]</scope>
    <source>
        <strain evidence="1 2">KCTC 22104</strain>
    </source>
</reference>
<proteinExistence type="predicted"/>
<organism evidence="1 2">
    <name type="scientific">Epilithonimonas hispanica</name>
    <dbReference type="NCBI Taxonomy" id="358687"/>
    <lineage>
        <taxon>Bacteria</taxon>
        <taxon>Pseudomonadati</taxon>
        <taxon>Bacteroidota</taxon>
        <taxon>Flavobacteriia</taxon>
        <taxon>Flavobacteriales</taxon>
        <taxon>Weeksellaceae</taxon>
        <taxon>Chryseobacterium group</taxon>
        <taxon>Epilithonimonas</taxon>
    </lineage>
</organism>
<dbReference type="EMBL" id="QNUG01000016">
    <property type="protein sequence ID" value="REC70528.1"/>
    <property type="molecule type" value="Genomic_DNA"/>
</dbReference>
<evidence type="ECO:0000313" key="2">
    <source>
        <dbReference type="Proteomes" id="UP000256326"/>
    </source>
</evidence>
<evidence type="ECO:0000313" key="1">
    <source>
        <dbReference type="EMBL" id="REC70528.1"/>
    </source>
</evidence>
<dbReference type="AlphaFoldDB" id="A0A3D9CY02"/>
<sequence>MPFKNNCLLLGTNEAISKSISNAFFFPNPASENIYLKVFSDFNNKPVIINVTDFSGKSEGVIYKGRQWKNFEEY</sequence>
<dbReference type="RefSeq" id="WP_116034862.1">
    <property type="nucleotide sequence ID" value="NZ_JBHLVV010000097.1"/>
</dbReference>
<protein>
    <submittedName>
        <fullName evidence="1">Uncharacterized protein</fullName>
    </submittedName>
</protein>
<comment type="caution">
    <text evidence="1">The sequence shown here is derived from an EMBL/GenBank/DDBJ whole genome shotgun (WGS) entry which is preliminary data.</text>
</comment>